<evidence type="ECO:0000313" key="3">
    <source>
        <dbReference type="Proteomes" id="UP000649114"/>
    </source>
</evidence>
<accession>A0AAN5YFX6</accession>
<organism evidence="2 3">
    <name type="scientific">Aspergillus lentulus</name>
    <dbReference type="NCBI Taxonomy" id="293939"/>
    <lineage>
        <taxon>Eukaryota</taxon>
        <taxon>Fungi</taxon>
        <taxon>Dikarya</taxon>
        <taxon>Ascomycota</taxon>
        <taxon>Pezizomycotina</taxon>
        <taxon>Eurotiomycetes</taxon>
        <taxon>Eurotiomycetidae</taxon>
        <taxon>Eurotiales</taxon>
        <taxon>Aspergillaceae</taxon>
        <taxon>Aspergillus</taxon>
        <taxon>Aspergillus subgen. Fumigati</taxon>
    </lineage>
</organism>
<sequence length="267" mass="29268">MRLLNLLLALSPLAQVSSAIPQEWGNSSGPLGGKLITDPARLSELHAMHDEVIRMLNTGEAIPVERSTNLTEHGQHDKRVYQAFGLLGVFVASMFGLKTIEKITDKLPDLFTGGDIVWTSKDNCRAYFSTQGGGNEVFRTYGKDHGNPTSEVYKKSVRDNTARKLDGTTTETSYEVGFLFPGSWNFEFCVSAFNGNLETAPVSCITPPVCCGYRKRDLVPGNYTVAEDVAEDKGLPDLFAAYQQTAEFAPLVEAGYGREDMELPSIL</sequence>
<dbReference type="AlphaFoldDB" id="A0AAN5YFX6"/>
<keyword evidence="1" id="KW-0732">Signal</keyword>
<comment type="caution">
    <text evidence="2">The sequence shown here is derived from an EMBL/GenBank/DDBJ whole genome shotgun (WGS) entry which is preliminary data.</text>
</comment>
<gene>
    <name evidence="2" type="ORF">CNMCM8927_002571</name>
</gene>
<proteinExistence type="predicted"/>
<name>A0AAN5YFX6_ASPLE</name>
<evidence type="ECO:0000256" key="1">
    <source>
        <dbReference type="SAM" id="SignalP"/>
    </source>
</evidence>
<feature type="chain" id="PRO_5042833640" evidence="1">
    <location>
        <begin position="20"/>
        <end position="267"/>
    </location>
</feature>
<evidence type="ECO:0000313" key="2">
    <source>
        <dbReference type="EMBL" id="KAF4200751.1"/>
    </source>
</evidence>
<protein>
    <submittedName>
        <fullName evidence="2">Uncharacterized protein</fullName>
    </submittedName>
</protein>
<dbReference type="EMBL" id="JAAAPU010000176">
    <property type="protein sequence ID" value="KAF4200751.1"/>
    <property type="molecule type" value="Genomic_DNA"/>
</dbReference>
<reference evidence="2" key="2">
    <citation type="submission" date="2020-04" db="EMBL/GenBank/DDBJ databases">
        <authorList>
            <person name="Santos R.A.C."/>
            <person name="Steenwyk J.L."/>
            <person name="Rivero-Menendez O."/>
            <person name="Mead M.E."/>
            <person name="Silva L.P."/>
            <person name="Bastos R.W."/>
            <person name="Alastruey-Izquierdo A."/>
            <person name="Goldman G.H."/>
            <person name="Rokas A."/>
        </authorList>
    </citation>
    <scope>NUCLEOTIDE SEQUENCE</scope>
    <source>
        <strain evidence="2">CNM-CM8927</strain>
    </source>
</reference>
<dbReference type="Proteomes" id="UP000649114">
    <property type="component" value="Unassembled WGS sequence"/>
</dbReference>
<feature type="signal peptide" evidence="1">
    <location>
        <begin position="1"/>
        <end position="19"/>
    </location>
</feature>
<reference evidence="2" key="1">
    <citation type="journal article" date="2020" name="bioRxiv">
        <title>Genomic and phenotypic heterogeneity of clinical isolates of the human pathogens Aspergillus fumigatus, Aspergillus lentulus and Aspergillus fumigatiaffinis.</title>
        <authorList>
            <person name="dos Santos R.A.C."/>
            <person name="Steenwyk J.L."/>
            <person name="Rivero-Menendez O."/>
            <person name="Mead M.E."/>
            <person name="Silva L.P."/>
            <person name="Bastos R.W."/>
            <person name="Alastruey-Izquierdo A."/>
            <person name="Goldman G.H."/>
            <person name="Rokas A."/>
        </authorList>
    </citation>
    <scope>NUCLEOTIDE SEQUENCE</scope>
    <source>
        <strain evidence="2">CNM-CM8927</strain>
    </source>
</reference>